<proteinExistence type="inferred from homology"/>
<dbReference type="PANTHER" id="PTHR35024:SF4">
    <property type="entry name" value="POLYMER-FORMING CYTOSKELETAL PROTEIN"/>
    <property type="match status" value="1"/>
</dbReference>
<organism evidence="2 3">
    <name type="scientific">Anaerofustis stercorihominis</name>
    <dbReference type="NCBI Taxonomy" id="214853"/>
    <lineage>
        <taxon>Bacteria</taxon>
        <taxon>Bacillati</taxon>
        <taxon>Bacillota</taxon>
        <taxon>Clostridia</taxon>
        <taxon>Eubacteriales</taxon>
        <taxon>Eubacteriaceae</taxon>
        <taxon>Anaerofustis</taxon>
    </lineage>
</organism>
<gene>
    <name evidence="2" type="ORF">DW687_10545</name>
</gene>
<dbReference type="InterPro" id="IPR007607">
    <property type="entry name" value="BacA/B"/>
</dbReference>
<dbReference type="PANTHER" id="PTHR35024">
    <property type="entry name" value="HYPOTHETICAL CYTOSOLIC PROTEIN"/>
    <property type="match status" value="1"/>
</dbReference>
<dbReference type="AlphaFoldDB" id="A0A3E3DVD3"/>
<dbReference type="Proteomes" id="UP000261212">
    <property type="component" value="Unassembled WGS sequence"/>
</dbReference>
<reference evidence="2 3" key="1">
    <citation type="submission" date="2018-08" db="EMBL/GenBank/DDBJ databases">
        <title>A genome reference for cultivated species of the human gut microbiota.</title>
        <authorList>
            <person name="Zou Y."/>
            <person name="Xue W."/>
            <person name="Luo G."/>
        </authorList>
    </citation>
    <scope>NUCLEOTIDE SEQUENCE [LARGE SCALE GENOMIC DNA]</scope>
    <source>
        <strain evidence="2 3">AM25-6</strain>
    </source>
</reference>
<dbReference type="RefSeq" id="WP_117532693.1">
    <property type="nucleotide sequence ID" value="NZ_QUSM01000007.1"/>
</dbReference>
<evidence type="ECO:0000313" key="2">
    <source>
        <dbReference type="EMBL" id="RGD73173.1"/>
    </source>
</evidence>
<dbReference type="Pfam" id="PF04519">
    <property type="entry name" value="Bactofilin"/>
    <property type="match status" value="1"/>
</dbReference>
<protein>
    <submittedName>
        <fullName evidence="2">Polymer-forming cytoskeletal protein</fullName>
    </submittedName>
</protein>
<accession>A0A3E3DVD3</accession>
<name>A0A3E3DVD3_9FIRM</name>
<evidence type="ECO:0000256" key="1">
    <source>
        <dbReference type="ARBA" id="ARBA00044755"/>
    </source>
</evidence>
<sequence length="198" mass="21055">MGIFSGKNQEELSNNDSGKAKNFLGLIKGNLITKNTIVQGSINTKDDITVLGGVKGSINSTKNVEVGGVIKGDIKGNNIACTTGKVTGSLSGKNTVILEDQAMLIGPLNAANISSDAKIKGDIEAEDSINLESNAILLGNLKASNIKIDKGAMIKGKIEIIRDAILSSDLFEMEEEFTDLEQFIADESYEDESTNEEE</sequence>
<comment type="similarity">
    <text evidence="1">Belongs to the bactofilin family.</text>
</comment>
<dbReference type="EMBL" id="QUSM01000007">
    <property type="protein sequence ID" value="RGD73173.1"/>
    <property type="molecule type" value="Genomic_DNA"/>
</dbReference>
<comment type="caution">
    <text evidence="2">The sequence shown here is derived from an EMBL/GenBank/DDBJ whole genome shotgun (WGS) entry which is preliminary data.</text>
</comment>
<evidence type="ECO:0000313" key="3">
    <source>
        <dbReference type="Proteomes" id="UP000261212"/>
    </source>
</evidence>